<keyword evidence="1" id="KW-1133">Transmembrane helix</keyword>
<evidence type="ECO:0000313" key="3">
    <source>
        <dbReference type="Proteomes" id="UP000019027"/>
    </source>
</evidence>
<accession>W0I4M8</accession>
<feature type="transmembrane region" description="Helical" evidence="1">
    <location>
        <begin position="6"/>
        <end position="28"/>
    </location>
</feature>
<feature type="transmembrane region" description="Helical" evidence="1">
    <location>
        <begin position="35"/>
        <end position="53"/>
    </location>
</feature>
<name>W0I4M8_9EURY</name>
<dbReference type="GeneID" id="25384299"/>
<dbReference type="Proteomes" id="UP000019027">
    <property type="component" value="Chromosome"/>
</dbReference>
<dbReference type="KEGG" id="ths:TES1_0001"/>
<keyword evidence="1" id="KW-0812">Transmembrane</keyword>
<feature type="transmembrane region" description="Helical" evidence="1">
    <location>
        <begin position="93"/>
        <end position="118"/>
    </location>
</feature>
<reference evidence="2 3" key="1">
    <citation type="journal article" date="2014" name="Int. J. Syst. Evol. Microbiol.">
        <title>Thermococcus paralvinellae sp. nov. and Thermococcus cleftensis sp. nov. of hyperthermophilic heterotrophs from deep-sea hydrothermal vents.</title>
        <authorList>
            <person name="Hensley S.A."/>
            <person name="Jung J.H."/>
            <person name="Park C.S."/>
            <person name="Holden J.F."/>
        </authorList>
    </citation>
    <scope>NUCLEOTIDE SEQUENCE [LARGE SCALE GENOMIC DNA]</scope>
    <source>
        <strain evidence="2 3">ES1</strain>
    </source>
</reference>
<organism evidence="2 3">
    <name type="scientific">Thermococcus paralvinellae</name>
    <dbReference type="NCBI Taxonomy" id="582419"/>
    <lineage>
        <taxon>Archaea</taxon>
        <taxon>Methanobacteriati</taxon>
        <taxon>Methanobacteriota</taxon>
        <taxon>Thermococci</taxon>
        <taxon>Thermococcales</taxon>
        <taxon>Thermococcaceae</taxon>
        <taxon>Thermococcus</taxon>
    </lineage>
</organism>
<evidence type="ECO:0000313" key="2">
    <source>
        <dbReference type="EMBL" id="AHF79400.1"/>
    </source>
</evidence>
<dbReference type="AlphaFoldDB" id="W0I4M8"/>
<dbReference type="STRING" id="582419.TES1_0001"/>
<protein>
    <submittedName>
        <fullName evidence="2">Uncharacterized protein</fullName>
    </submittedName>
</protein>
<dbReference type="OrthoDB" id="102649at2157"/>
<proteinExistence type="predicted"/>
<dbReference type="RefSeq" id="WP_051408146.1">
    <property type="nucleotide sequence ID" value="NZ_CP006965.1"/>
</dbReference>
<feature type="transmembrane region" description="Helical" evidence="1">
    <location>
        <begin position="151"/>
        <end position="171"/>
    </location>
</feature>
<dbReference type="HOGENOM" id="CLU_1444718_0_0_2"/>
<keyword evidence="3" id="KW-1185">Reference proteome</keyword>
<sequence>MIWLIASLIGGIAFKAWAVILLVVAYLVSRKSRDLALLIYFFYGVLLIGEIHVRDFISYESLKALVIIVPSIPVLREILSGAELKIKFNLLQLIGVVVLAAGLLYEHLLLVGTALLIAGEKRLSFRALRDVAVGTILLLSMLWIVKTKYPYLYTPENQVSIVTGFTILLILKEIRNLRKVKFELRIKS</sequence>
<keyword evidence="1" id="KW-0472">Membrane</keyword>
<evidence type="ECO:0000256" key="1">
    <source>
        <dbReference type="SAM" id="Phobius"/>
    </source>
</evidence>
<gene>
    <name evidence="2" type="ORF">TES1_0001</name>
</gene>
<dbReference type="EMBL" id="CP006965">
    <property type="protein sequence ID" value="AHF79400.1"/>
    <property type="molecule type" value="Genomic_DNA"/>
</dbReference>
<feature type="transmembrane region" description="Helical" evidence="1">
    <location>
        <begin position="127"/>
        <end position="145"/>
    </location>
</feature>